<proteinExistence type="predicted"/>
<sequence>MGGRGNAHQWPLSYVLLSVTLFYTKHVKTSGIAWPALVFLKSE</sequence>
<organism evidence="1 2">
    <name type="scientific">Cronobacter malonaticus</name>
    <dbReference type="NCBI Taxonomy" id="413503"/>
    <lineage>
        <taxon>Bacteria</taxon>
        <taxon>Pseudomonadati</taxon>
        <taxon>Pseudomonadota</taxon>
        <taxon>Gammaproteobacteria</taxon>
        <taxon>Enterobacterales</taxon>
        <taxon>Enterobacteriaceae</taxon>
        <taxon>Cronobacter</taxon>
    </lineage>
</organism>
<dbReference type="EMBL" id="CP006731">
    <property type="protein sequence ID" value="AHB70421.1"/>
    <property type="molecule type" value="Genomic_DNA"/>
</dbReference>
<dbReference type="HOGENOM" id="CLU_3232458_0_0_6"/>
<gene>
    <name evidence="1" type="ORF">P262_02886</name>
</gene>
<protein>
    <submittedName>
        <fullName evidence="1">Uncharacterized protein</fullName>
    </submittedName>
</protein>
<dbReference type="KEGG" id="csi:P262_02886"/>
<reference evidence="1 2" key="1">
    <citation type="journal article" date="2014" name="Genome Announc.">
        <title>Complete Genome Sequence of Cronobacter sakazakii Strain CMCC 45402.</title>
        <authorList>
            <person name="Zhao Z."/>
            <person name="Wang L."/>
            <person name="Wang B."/>
            <person name="Liang H."/>
            <person name="Ye Q."/>
            <person name="Zeng M."/>
        </authorList>
    </citation>
    <scope>NUCLEOTIDE SEQUENCE [LARGE SCALE GENOMIC DNA]</scope>
    <source>
        <strain evidence="2">45402</strain>
    </source>
</reference>
<dbReference type="AlphaFoldDB" id="V5TYQ7"/>
<evidence type="ECO:0000313" key="1">
    <source>
        <dbReference type="EMBL" id="AHB70421.1"/>
    </source>
</evidence>
<dbReference type="Proteomes" id="UP000018545">
    <property type="component" value="Chromosome"/>
</dbReference>
<accession>V5TYQ7</accession>
<name>V5TYQ7_9ENTR</name>
<evidence type="ECO:0000313" key="2">
    <source>
        <dbReference type="Proteomes" id="UP000018545"/>
    </source>
</evidence>
<dbReference type="PATRIC" id="fig|1401659.3.peg.2035"/>